<dbReference type="SUPFAM" id="SSF49313">
    <property type="entry name" value="Cadherin-like"/>
    <property type="match status" value="1"/>
</dbReference>
<accession>A0ABY6CC79</accession>
<evidence type="ECO:0000313" key="4">
    <source>
        <dbReference type="Proteomes" id="UP001061862"/>
    </source>
</evidence>
<evidence type="ECO:0000259" key="2">
    <source>
        <dbReference type="SMART" id="SM00429"/>
    </source>
</evidence>
<proteinExistence type="predicted"/>
<keyword evidence="4" id="KW-1185">Reference proteome</keyword>
<dbReference type="Gene3D" id="2.60.40.3440">
    <property type="match status" value="1"/>
</dbReference>
<dbReference type="SMART" id="SM00429">
    <property type="entry name" value="IPT"/>
    <property type="match status" value="1"/>
</dbReference>
<dbReference type="InterPro" id="IPR015919">
    <property type="entry name" value="Cadherin-like_sf"/>
</dbReference>
<dbReference type="EMBL" id="CP104965">
    <property type="protein sequence ID" value="UXN68576.1"/>
    <property type="molecule type" value="Genomic_DNA"/>
</dbReference>
<dbReference type="InterPro" id="IPR002909">
    <property type="entry name" value="IPT_dom"/>
</dbReference>
<evidence type="ECO:0000313" key="3">
    <source>
        <dbReference type="EMBL" id="UXN68576.1"/>
    </source>
</evidence>
<dbReference type="Proteomes" id="UP001061862">
    <property type="component" value="Chromosome"/>
</dbReference>
<protein>
    <submittedName>
        <fullName evidence="3">Ig-like domain-containing protein</fullName>
    </submittedName>
</protein>
<feature type="domain" description="IPT/TIG" evidence="2">
    <location>
        <begin position="331"/>
        <end position="412"/>
    </location>
</feature>
<feature type="chain" id="PRO_5045936497" evidence="1">
    <location>
        <begin position="29"/>
        <end position="759"/>
    </location>
</feature>
<keyword evidence="1" id="KW-0732">Signal</keyword>
<dbReference type="Pfam" id="PF17963">
    <property type="entry name" value="Big_9"/>
    <property type="match status" value="1"/>
</dbReference>
<organism evidence="3 4">
    <name type="scientific">Devosia neptuniae</name>
    <dbReference type="NCBI Taxonomy" id="191302"/>
    <lineage>
        <taxon>Bacteria</taxon>
        <taxon>Pseudomonadati</taxon>
        <taxon>Pseudomonadota</taxon>
        <taxon>Alphaproteobacteria</taxon>
        <taxon>Hyphomicrobiales</taxon>
        <taxon>Devosiaceae</taxon>
        <taxon>Devosia</taxon>
    </lineage>
</organism>
<dbReference type="RefSeq" id="WP_262166479.1">
    <property type="nucleotide sequence ID" value="NZ_CP104965.1"/>
</dbReference>
<dbReference type="Pfam" id="PF01833">
    <property type="entry name" value="TIG"/>
    <property type="match status" value="1"/>
</dbReference>
<dbReference type="InterPro" id="IPR014756">
    <property type="entry name" value="Ig_E-set"/>
</dbReference>
<name>A0ABY6CC79_9HYPH</name>
<reference evidence="3 4" key="1">
    <citation type="submission" date="2022-09" db="EMBL/GenBank/DDBJ databases">
        <title>Interaction between co-microsymbionts with complementary sets of symbiotic genes in legume-rhizobium systems.</title>
        <authorList>
            <person name="Safronova V."/>
            <person name="Sazanova A."/>
            <person name="Afonin A."/>
            <person name="Chirak E."/>
        </authorList>
    </citation>
    <scope>NUCLEOTIDE SEQUENCE [LARGE SCALE GENOMIC DNA]</scope>
    <source>
        <strain evidence="3 4">A18/4-1</strain>
    </source>
</reference>
<dbReference type="SUPFAM" id="SSF81296">
    <property type="entry name" value="E set domains"/>
    <property type="match status" value="1"/>
</dbReference>
<evidence type="ECO:0000256" key="1">
    <source>
        <dbReference type="SAM" id="SignalP"/>
    </source>
</evidence>
<sequence length="759" mass="74699">MASLALAAAWRVAMAVLALAALTVAALAQTVTVNPATLPNPVLGGSYSQTMSATGGLAPYSFAVEPGGALPPVLSVSSGGVLSGTPTALGTYNFVVRATDSTASGAGGPFSGAQSYSLTVGTAPPPVVTSVTVPANGIWTVTQNLNFIVDFDQPVMVTGTPSIGLTVGAATKQASYISGSGSTALRFSYVVDPGDVDFDGINIGMLSLNGGTIRNATGSDAVLTLAGVGSTAGVLIDGNAIVAVDDSYSVQEDQQLVVSAANGVLANDTGANLVATLVVPPASGSFGLNADGSFTYTPAANFFGTDSFQVRVSNGAYTANSTATITVVPATPVVSGVAPSQGPMTGGTAVTISGSDLFRTTGVSFGGVPASFTVNSDTSLTATAPGGSVGAVDIVVSKGSARATLAGGFTYVGPGALSVSDGGDFSASGPVGGPFAPASKTWTLSNGGGSDIDVLVSGPGGVFDISGAADGVPFTLAAGGSTDITVSLNAGANGLTAGAVGGAVTFVNQTNGSGNTTRQVSLDVQAAALGSVTIRQETAGSDAVFGFRSATSGLNLSIATMGGSGQSADIALPAGRYSVVADDMSGAGYSLVGLVCSDSDSVGDVASRTASIVLDAGEAVICTFSAVNSAEATTVLIEEFLDGRARQILANMPDGQRRIGRLNGAVSGGGSLGSTLLNYLPGVAEGGPVGVSTSLAAIDAMAGNQQPGALDVWFEGNFSLFDSEGGEKVQQRRAGSGLSAQSRPIDRRFRAVRFCFAQF</sequence>
<gene>
    <name evidence="3" type="ORF">N8A98_15090</name>
</gene>
<dbReference type="Gene3D" id="2.60.40.10">
    <property type="entry name" value="Immunoglobulins"/>
    <property type="match status" value="2"/>
</dbReference>
<feature type="signal peptide" evidence="1">
    <location>
        <begin position="1"/>
        <end position="28"/>
    </location>
</feature>
<dbReference type="InterPro" id="IPR013783">
    <property type="entry name" value="Ig-like_fold"/>
</dbReference>